<keyword evidence="2" id="KW-0472">Membrane</keyword>
<dbReference type="PANTHER" id="PTHR23324:SF83">
    <property type="entry name" value="SEC14-LIKE PROTEIN 2"/>
    <property type="match status" value="1"/>
</dbReference>
<feature type="region of interest" description="Disordered" evidence="1">
    <location>
        <begin position="48"/>
        <end position="72"/>
    </location>
</feature>
<dbReference type="Pfam" id="PF00650">
    <property type="entry name" value="CRAL_TRIO"/>
    <property type="match status" value="1"/>
</dbReference>
<dbReference type="EMBL" id="JATAAI010000054">
    <property type="protein sequence ID" value="KAK1733110.1"/>
    <property type="molecule type" value="Genomic_DNA"/>
</dbReference>
<gene>
    <name evidence="4" type="ORF">QTG54_016248</name>
</gene>
<dbReference type="PANTHER" id="PTHR23324">
    <property type="entry name" value="SEC14 RELATED PROTEIN"/>
    <property type="match status" value="1"/>
</dbReference>
<keyword evidence="5" id="KW-1185">Reference proteome</keyword>
<evidence type="ECO:0000256" key="2">
    <source>
        <dbReference type="SAM" id="Phobius"/>
    </source>
</evidence>
<reference evidence="4" key="1">
    <citation type="submission" date="2023-06" db="EMBL/GenBank/DDBJ databases">
        <title>Survivors Of The Sea: Transcriptome response of Skeletonema marinoi to long-term dormancy.</title>
        <authorList>
            <person name="Pinder M.I.M."/>
            <person name="Kourtchenko O."/>
            <person name="Robertson E.K."/>
            <person name="Larsson T."/>
            <person name="Maumus F."/>
            <person name="Osuna-Cruz C.M."/>
            <person name="Vancaester E."/>
            <person name="Stenow R."/>
            <person name="Vandepoele K."/>
            <person name="Ploug H."/>
            <person name="Bruchert V."/>
            <person name="Godhe A."/>
            <person name="Topel M."/>
        </authorList>
    </citation>
    <scope>NUCLEOTIDE SEQUENCE</scope>
    <source>
        <strain evidence="4">R05AC</strain>
    </source>
</reference>
<accession>A0AAD9D4Z9</accession>
<protein>
    <submittedName>
        <fullName evidence="4">SEC14 family lipid-binding protein</fullName>
    </submittedName>
</protein>
<dbReference type="CDD" id="cd00170">
    <property type="entry name" value="SEC14"/>
    <property type="match status" value="1"/>
</dbReference>
<dbReference type="AlphaFoldDB" id="A0AAD9D4Z9"/>
<keyword evidence="2" id="KW-1133">Transmembrane helix</keyword>
<feature type="domain" description="CRAL-TRIO" evidence="3">
    <location>
        <begin position="240"/>
        <end position="420"/>
    </location>
</feature>
<dbReference type="PROSITE" id="PS50191">
    <property type="entry name" value="CRAL_TRIO"/>
    <property type="match status" value="1"/>
</dbReference>
<dbReference type="Gene3D" id="3.40.525.10">
    <property type="entry name" value="CRAL-TRIO lipid binding domain"/>
    <property type="match status" value="1"/>
</dbReference>
<dbReference type="InterPro" id="IPR036273">
    <property type="entry name" value="CRAL/TRIO_N_dom_sf"/>
</dbReference>
<comment type="caution">
    <text evidence="4">The sequence shown here is derived from an EMBL/GenBank/DDBJ whole genome shotgun (WGS) entry which is preliminary data.</text>
</comment>
<dbReference type="SMART" id="SM00516">
    <property type="entry name" value="SEC14"/>
    <property type="match status" value="1"/>
</dbReference>
<dbReference type="SUPFAM" id="SSF46938">
    <property type="entry name" value="CRAL/TRIO N-terminal domain"/>
    <property type="match status" value="1"/>
</dbReference>
<evidence type="ECO:0000256" key="1">
    <source>
        <dbReference type="SAM" id="MobiDB-lite"/>
    </source>
</evidence>
<proteinExistence type="predicted"/>
<name>A0AAD9D4Z9_9STRA</name>
<dbReference type="SUPFAM" id="SSF52087">
    <property type="entry name" value="CRAL/TRIO domain"/>
    <property type="match status" value="1"/>
</dbReference>
<evidence type="ECO:0000313" key="5">
    <source>
        <dbReference type="Proteomes" id="UP001224775"/>
    </source>
</evidence>
<evidence type="ECO:0000313" key="4">
    <source>
        <dbReference type="EMBL" id="KAK1733110.1"/>
    </source>
</evidence>
<dbReference type="InterPro" id="IPR051064">
    <property type="entry name" value="SEC14/CRAL-TRIO_domain"/>
</dbReference>
<dbReference type="InterPro" id="IPR001251">
    <property type="entry name" value="CRAL-TRIO_dom"/>
</dbReference>
<feature type="transmembrane region" description="Helical" evidence="2">
    <location>
        <begin position="6"/>
        <end position="29"/>
    </location>
</feature>
<sequence>MAHSGLSTFYVLSFIAHLICGVLAFRVHLQPSARSELRRVHFQAPPLTNQHRLNTPTALRSEKNDLNDERAKSTRRRFLCTTRKGRRRRRRYTFIHQESHVTAAGAESLFSLSWWPYSYEMATKSSTIHNVQYLNSLDLPPIDCGWACVSNIEQIQLQQMKLLLRSELKMITDVNLHEKYPDVYSDLRLLRFLRKSKDRDVTSAAARYRSFLQWREKNEVDSIRDMVEDCNGSFTPTAVRLQTVAAHFPMNFDYLVQETDELYEGDKSLVKPAILNVGEFDTRGITEKILASNSDDVELEDFLNYWIFLYESIHLRLYQQSLQFGQMTFLDEVCDLSGLSLQQFSPLFVTKVMSPWLKMTQAYYPETTRRIYILHPPAIIKVAWKLVTPLLSQGTIDKIRFVRKFDGSANDFVESASWLD</sequence>
<organism evidence="4 5">
    <name type="scientific">Skeletonema marinoi</name>
    <dbReference type="NCBI Taxonomy" id="267567"/>
    <lineage>
        <taxon>Eukaryota</taxon>
        <taxon>Sar</taxon>
        <taxon>Stramenopiles</taxon>
        <taxon>Ochrophyta</taxon>
        <taxon>Bacillariophyta</taxon>
        <taxon>Coscinodiscophyceae</taxon>
        <taxon>Thalassiosirophycidae</taxon>
        <taxon>Thalassiosirales</taxon>
        <taxon>Skeletonemataceae</taxon>
        <taxon>Skeletonema</taxon>
        <taxon>Skeletonema marinoi-dohrnii complex</taxon>
    </lineage>
</organism>
<keyword evidence="2" id="KW-0812">Transmembrane</keyword>
<evidence type="ECO:0000259" key="3">
    <source>
        <dbReference type="PROSITE" id="PS50191"/>
    </source>
</evidence>
<dbReference type="GO" id="GO:0005737">
    <property type="term" value="C:cytoplasm"/>
    <property type="evidence" value="ECO:0007669"/>
    <property type="project" value="TreeGrafter"/>
</dbReference>
<feature type="compositionally biased region" description="Basic and acidic residues" evidence="1">
    <location>
        <begin position="60"/>
        <end position="72"/>
    </location>
</feature>
<feature type="compositionally biased region" description="Polar residues" evidence="1">
    <location>
        <begin position="48"/>
        <end position="58"/>
    </location>
</feature>
<dbReference type="Proteomes" id="UP001224775">
    <property type="component" value="Unassembled WGS sequence"/>
</dbReference>
<dbReference type="InterPro" id="IPR036865">
    <property type="entry name" value="CRAL-TRIO_dom_sf"/>
</dbReference>